<feature type="transmembrane region" description="Helical" evidence="1">
    <location>
        <begin position="160"/>
        <end position="180"/>
    </location>
</feature>
<dbReference type="AlphaFoldDB" id="F4GIV0"/>
<reference evidence="3" key="1">
    <citation type="submission" date="2011-04" db="EMBL/GenBank/DDBJ databases">
        <title>The complete genome of Spirochaeta coccoides DSM 17374.</title>
        <authorList>
            <person name="Lucas S."/>
            <person name="Copeland A."/>
            <person name="Lapidus A."/>
            <person name="Bruce D."/>
            <person name="Goodwin L."/>
            <person name="Pitluck S."/>
            <person name="Peters L."/>
            <person name="Kyrpides N."/>
            <person name="Mavromatis K."/>
            <person name="Pagani I."/>
            <person name="Ivanova N."/>
            <person name="Ovchinnikova G."/>
            <person name="Lu M."/>
            <person name="Detter J.C."/>
            <person name="Tapia R."/>
            <person name="Han C."/>
            <person name="Land M."/>
            <person name="Hauser L."/>
            <person name="Markowitz V."/>
            <person name="Cheng J.-F."/>
            <person name="Hugenholtz P."/>
            <person name="Woyke T."/>
            <person name="Wu D."/>
            <person name="Spring S."/>
            <person name="Schroeder M."/>
            <person name="Brambilla E."/>
            <person name="Klenk H.-P."/>
            <person name="Eisen J.A."/>
        </authorList>
    </citation>
    <scope>NUCLEOTIDE SEQUENCE [LARGE SCALE GENOMIC DNA]</scope>
    <source>
        <strain evidence="3">ATCC BAA-1237 / DSM 17374 / SPN1</strain>
    </source>
</reference>
<feature type="transmembrane region" description="Helical" evidence="1">
    <location>
        <begin position="192"/>
        <end position="208"/>
    </location>
</feature>
<feature type="transmembrane region" description="Helical" evidence="1">
    <location>
        <begin position="236"/>
        <end position="257"/>
    </location>
</feature>
<feature type="transmembrane region" description="Helical" evidence="1">
    <location>
        <begin position="46"/>
        <end position="66"/>
    </location>
</feature>
<name>F4GIV0_PARC1</name>
<evidence type="ECO:0000256" key="1">
    <source>
        <dbReference type="SAM" id="Phobius"/>
    </source>
</evidence>
<keyword evidence="1" id="KW-1133">Transmembrane helix</keyword>
<evidence type="ECO:0008006" key="4">
    <source>
        <dbReference type="Google" id="ProtNLM"/>
    </source>
</evidence>
<dbReference type="KEGG" id="scc:Spico_1515"/>
<evidence type="ECO:0000313" key="2">
    <source>
        <dbReference type="EMBL" id="AEC02718.1"/>
    </source>
</evidence>
<feature type="transmembrane region" description="Helical" evidence="1">
    <location>
        <begin position="404"/>
        <end position="426"/>
    </location>
</feature>
<dbReference type="EMBL" id="CP002659">
    <property type="protein sequence ID" value="AEC02718.1"/>
    <property type="molecule type" value="Genomic_DNA"/>
</dbReference>
<evidence type="ECO:0000313" key="3">
    <source>
        <dbReference type="Proteomes" id="UP000007939"/>
    </source>
</evidence>
<keyword evidence="1" id="KW-0472">Membrane</keyword>
<feature type="transmembrane region" description="Helical" evidence="1">
    <location>
        <begin position="130"/>
        <end position="153"/>
    </location>
</feature>
<feature type="transmembrane region" description="Helical" evidence="1">
    <location>
        <begin position="364"/>
        <end position="392"/>
    </location>
</feature>
<reference evidence="2 3" key="2">
    <citation type="journal article" date="2012" name="Stand. Genomic Sci.">
        <title>Complete genome sequence of the termite hindgut bacterium Spirochaeta coccoides type strain (SPN1(T)), reclassification in the genus Sphaerochaeta as Sphaerochaeta coccoides comb. nov. and emendations of the family Spirochaetaceae and the genus Sphaerochaeta.</title>
        <authorList>
            <person name="Abt B."/>
            <person name="Han C."/>
            <person name="Scheuner C."/>
            <person name="Lu M."/>
            <person name="Lapidus A."/>
            <person name="Nolan M."/>
            <person name="Lucas S."/>
            <person name="Hammon N."/>
            <person name="Deshpande S."/>
            <person name="Cheng J.F."/>
            <person name="Tapia R."/>
            <person name="Goodwin L.A."/>
            <person name="Pitluck S."/>
            <person name="Liolios K."/>
            <person name="Pagani I."/>
            <person name="Ivanova N."/>
            <person name="Mavromatis K."/>
            <person name="Mikhailova N."/>
            <person name="Huntemann M."/>
            <person name="Pati A."/>
            <person name="Chen A."/>
            <person name="Palaniappan K."/>
            <person name="Land M."/>
            <person name="Hauser L."/>
            <person name="Brambilla E.M."/>
            <person name="Rohde M."/>
            <person name="Spring S."/>
            <person name="Gronow S."/>
            <person name="Goker M."/>
            <person name="Woyke T."/>
            <person name="Bristow J."/>
            <person name="Eisen J.A."/>
            <person name="Markowitz V."/>
            <person name="Hugenholtz P."/>
            <person name="Kyrpides N.C."/>
            <person name="Klenk H.P."/>
            <person name="Detter J.C."/>
        </authorList>
    </citation>
    <scope>NUCLEOTIDE SEQUENCE [LARGE SCALE GENOMIC DNA]</scope>
    <source>
        <strain evidence="3">ATCC BAA-1237 / DSM 17374 / SPN1</strain>
    </source>
</reference>
<dbReference type="HOGENOM" id="CLU_051800_0_0_12"/>
<feature type="transmembrane region" description="Helical" evidence="1">
    <location>
        <begin position="6"/>
        <end position="26"/>
    </location>
</feature>
<organism evidence="2 3">
    <name type="scientific">Parasphaerochaeta coccoides (strain ATCC BAA-1237 / DSM 17374 / SPN1)</name>
    <name type="common">Sphaerochaeta coccoides</name>
    <dbReference type="NCBI Taxonomy" id="760011"/>
    <lineage>
        <taxon>Bacteria</taxon>
        <taxon>Pseudomonadati</taxon>
        <taxon>Spirochaetota</taxon>
        <taxon>Spirochaetia</taxon>
        <taxon>Spirochaetales</taxon>
        <taxon>Sphaerochaetaceae</taxon>
        <taxon>Parasphaerochaeta</taxon>
    </lineage>
</organism>
<dbReference type="eggNOG" id="ENOG502Z8E9">
    <property type="taxonomic scope" value="Bacteria"/>
</dbReference>
<dbReference type="Proteomes" id="UP000007939">
    <property type="component" value="Chromosome"/>
</dbReference>
<sequence>MVIQYITIALMGALASVLSNTGVAVFNDGFRPILPEYLEGRMDRKALAATSFAISFGLVIGFGIPVSLTSTIILIHSILLGTDIIGTFCGKGKKGMIIAGGLGALYGVGLVAGLQFIVDLFSKLPINFLGSLGQVSTPITIAFAIFPAVAVALEYGLKKGILTAGVTLLIRQIVTVFGSFPMGEYTISLNKDGMALLAGMVFLVVYAVRDKEGAGTTNEQLVAVFSEKVSRIRKNIPYLAVMGGLVACATSLSIVAGDPISLGLAANGELGNAAMTALARAIGFIPLIATTAITTGVYGPVGMTFVFVIGFLVRNPIIALILGAGIIVLEVLLLTYIAKLLDKFPGVRKCGDNIRTAMSRVLEIALLIGGMMAAQAIAPGFGLFVIIGMYLLNKFAKKPIVELAIGPIGAIAVGILVNILHIIGLYPV</sequence>
<feature type="transmembrane region" description="Helical" evidence="1">
    <location>
        <begin position="277"/>
        <end position="310"/>
    </location>
</feature>
<accession>F4GIV0</accession>
<feature type="transmembrane region" description="Helical" evidence="1">
    <location>
        <begin position="317"/>
        <end position="338"/>
    </location>
</feature>
<keyword evidence="1" id="KW-0812">Transmembrane</keyword>
<protein>
    <recommendedName>
        <fullName evidence="4">Transport system permease protein</fullName>
    </recommendedName>
</protein>
<dbReference type="STRING" id="760011.Spico_1515"/>
<feature type="transmembrane region" description="Helical" evidence="1">
    <location>
        <begin position="97"/>
        <end position="118"/>
    </location>
</feature>
<dbReference type="InterPro" id="IPR019733">
    <property type="entry name" value="Uncharacterised_YhfT"/>
</dbReference>
<dbReference type="RefSeq" id="WP_013740112.1">
    <property type="nucleotide sequence ID" value="NC_015436.1"/>
</dbReference>
<proteinExistence type="predicted"/>
<gene>
    <name evidence="2" type="ordered locus">Spico_1515</name>
</gene>
<keyword evidence="3" id="KW-1185">Reference proteome</keyword>
<dbReference type="Pfam" id="PF10797">
    <property type="entry name" value="YhfT"/>
    <property type="match status" value="1"/>
</dbReference>